<feature type="transmembrane region" description="Helical" evidence="1">
    <location>
        <begin position="119"/>
        <end position="146"/>
    </location>
</feature>
<keyword evidence="1" id="KW-1133">Transmembrane helix</keyword>
<gene>
    <name evidence="2" type="ORF">GXW76_17395</name>
</gene>
<feature type="transmembrane region" description="Helical" evidence="1">
    <location>
        <begin position="62"/>
        <end position="81"/>
    </location>
</feature>
<comment type="caution">
    <text evidence="2">The sequence shown here is derived from an EMBL/GenBank/DDBJ whole genome shotgun (WGS) entry which is preliminary data.</text>
</comment>
<dbReference type="Proteomes" id="UP001138751">
    <property type="component" value="Unassembled WGS sequence"/>
</dbReference>
<keyword evidence="1" id="KW-0472">Membrane</keyword>
<feature type="non-terminal residue" evidence="2">
    <location>
        <position position="196"/>
    </location>
</feature>
<evidence type="ECO:0000313" key="3">
    <source>
        <dbReference type="Proteomes" id="UP001138751"/>
    </source>
</evidence>
<dbReference type="AlphaFoldDB" id="A0A9X9X0M8"/>
<accession>A0A9X9X0M8</accession>
<evidence type="ECO:0000313" key="2">
    <source>
        <dbReference type="EMBL" id="MBR0672957.1"/>
    </source>
</evidence>
<evidence type="ECO:0000256" key="1">
    <source>
        <dbReference type="SAM" id="Phobius"/>
    </source>
</evidence>
<proteinExistence type="predicted"/>
<feature type="transmembrane region" description="Helical" evidence="1">
    <location>
        <begin position="158"/>
        <end position="182"/>
    </location>
</feature>
<reference evidence="2" key="2">
    <citation type="journal article" date="2021" name="Syst. Appl. Microbiol.">
        <title>Roseomonas hellenica sp. nov., isolated from roots of wild-growing Alkanna tinctoria.</title>
        <authorList>
            <person name="Rat A."/>
            <person name="Naranjo H.D."/>
            <person name="Lebbe L."/>
            <person name="Cnockaert M."/>
            <person name="Krigas N."/>
            <person name="Grigoriadou K."/>
            <person name="Maloupa E."/>
            <person name="Willems A."/>
        </authorList>
    </citation>
    <scope>NUCLEOTIDE SEQUENCE</scope>
    <source>
        <strain evidence="2">LMG 31231</strain>
    </source>
</reference>
<protein>
    <submittedName>
        <fullName evidence="2">Uncharacterized protein</fullName>
    </submittedName>
</protein>
<feature type="transmembrane region" description="Helical" evidence="1">
    <location>
        <begin position="88"/>
        <end position="107"/>
    </location>
</feature>
<reference evidence="2" key="1">
    <citation type="submission" date="2020-01" db="EMBL/GenBank/DDBJ databases">
        <authorList>
            <person name="Rat A."/>
        </authorList>
    </citation>
    <scope>NUCLEOTIDE SEQUENCE</scope>
    <source>
        <strain evidence="2">LMG 31231</strain>
    </source>
</reference>
<keyword evidence="1" id="KW-0812">Transmembrane</keyword>
<feature type="transmembrane region" description="Helical" evidence="1">
    <location>
        <begin position="12"/>
        <end position="30"/>
    </location>
</feature>
<organism evidence="2 3">
    <name type="scientific">Neoroseomonas soli</name>
    <dbReference type="NCBI Taxonomy" id="1081025"/>
    <lineage>
        <taxon>Bacteria</taxon>
        <taxon>Pseudomonadati</taxon>
        <taxon>Pseudomonadota</taxon>
        <taxon>Alphaproteobacteria</taxon>
        <taxon>Acetobacterales</taxon>
        <taxon>Acetobacteraceae</taxon>
        <taxon>Neoroseomonas</taxon>
    </lineage>
</organism>
<sequence>MGIDALPPEALGGLVAGLVSLAWAGAWRLARWPRLAAAAAGVGLLAGLAAVLGVINASPRQLVERLPVLAVLGLAAGFLAAGGRVRQVAGILLGLLGGAWWMAGAPLHPDSLWRAAPVALGLLVGMGLALRAGAAAPPVTIAWLALAGGLAAAGARGPYLACALAGLGAMAGTTVAGLGMAARVPLAVTLAGIAVV</sequence>
<name>A0A9X9X0M8_9PROT</name>
<dbReference type="EMBL" id="JAAEDM010000055">
    <property type="protein sequence ID" value="MBR0672957.1"/>
    <property type="molecule type" value="Genomic_DNA"/>
</dbReference>
<feature type="transmembrane region" description="Helical" evidence="1">
    <location>
        <begin position="37"/>
        <end position="56"/>
    </location>
</feature>
<keyword evidence="3" id="KW-1185">Reference proteome</keyword>